<comment type="caution">
    <text evidence="2">The sequence shown here is derived from an EMBL/GenBank/DDBJ whole genome shotgun (WGS) entry which is preliminary data.</text>
</comment>
<feature type="region of interest" description="Disordered" evidence="1">
    <location>
        <begin position="23"/>
        <end position="51"/>
    </location>
</feature>
<dbReference type="EMBL" id="LSMT01000422">
    <property type="protein sequence ID" value="PFX18252.1"/>
    <property type="molecule type" value="Genomic_DNA"/>
</dbReference>
<sequence length="211" mass="23527">MIEFALVIKGMKSAYDAAKQQDKLSDEDASANSEVTEANENVKNNDPDGKTGEGLIDDLMFEDILAEIEAAIHHLPDDSKDTVRTSSAAILHRARLPAHNKVSKEERKALNNLTSLDQSRVVMKADKGNCFVVMDRPDHDSKMETLFHDRSTNEVVPASPFCRIEHELNAMLLSLKRQLKIDEPTYHKHHSTDGTPPAIHILLSTIKKGTH</sequence>
<evidence type="ECO:0000256" key="1">
    <source>
        <dbReference type="SAM" id="MobiDB-lite"/>
    </source>
</evidence>
<organism evidence="2 3">
    <name type="scientific">Stylophora pistillata</name>
    <name type="common">Smooth cauliflower coral</name>
    <dbReference type="NCBI Taxonomy" id="50429"/>
    <lineage>
        <taxon>Eukaryota</taxon>
        <taxon>Metazoa</taxon>
        <taxon>Cnidaria</taxon>
        <taxon>Anthozoa</taxon>
        <taxon>Hexacorallia</taxon>
        <taxon>Scleractinia</taxon>
        <taxon>Astrocoeniina</taxon>
        <taxon>Pocilloporidae</taxon>
        <taxon>Stylophora</taxon>
    </lineage>
</organism>
<name>A0A2B4RPT4_STYPI</name>
<protein>
    <submittedName>
        <fullName evidence="2">Uncharacterized protein</fullName>
    </submittedName>
</protein>
<proteinExistence type="predicted"/>
<dbReference type="AlphaFoldDB" id="A0A2B4RPT4"/>
<keyword evidence="3" id="KW-1185">Reference proteome</keyword>
<dbReference type="Proteomes" id="UP000225706">
    <property type="component" value="Unassembled WGS sequence"/>
</dbReference>
<evidence type="ECO:0000313" key="3">
    <source>
        <dbReference type="Proteomes" id="UP000225706"/>
    </source>
</evidence>
<evidence type="ECO:0000313" key="2">
    <source>
        <dbReference type="EMBL" id="PFX18252.1"/>
    </source>
</evidence>
<accession>A0A2B4RPT4</accession>
<reference evidence="3" key="1">
    <citation type="journal article" date="2017" name="bioRxiv">
        <title>Comparative analysis of the genomes of Stylophora pistillata and Acropora digitifera provides evidence for extensive differences between species of corals.</title>
        <authorList>
            <person name="Voolstra C.R."/>
            <person name="Li Y."/>
            <person name="Liew Y.J."/>
            <person name="Baumgarten S."/>
            <person name="Zoccola D."/>
            <person name="Flot J.-F."/>
            <person name="Tambutte S."/>
            <person name="Allemand D."/>
            <person name="Aranda M."/>
        </authorList>
    </citation>
    <scope>NUCLEOTIDE SEQUENCE [LARGE SCALE GENOMIC DNA]</scope>
</reference>
<gene>
    <name evidence="2" type="ORF">AWC38_SpisGene17394</name>
</gene>
<feature type="compositionally biased region" description="Polar residues" evidence="1">
    <location>
        <begin position="30"/>
        <end position="42"/>
    </location>
</feature>